<dbReference type="NCBIfam" id="TIGR03504">
    <property type="entry name" value="FimV_Cterm"/>
    <property type="match status" value="1"/>
</dbReference>
<dbReference type="KEGG" id="kim:G3T16_19600"/>
<feature type="compositionally biased region" description="Acidic residues" evidence="1">
    <location>
        <begin position="13"/>
        <end position="23"/>
    </location>
</feature>
<dbReference type="InterPro" id="IPR038440">
    <property type="entry name" value="FimV_C_sf"/>
</dbReference>
<organism evidence="2 3">
    <name type="scientific">Kineobactrum salinum</name>
    <dbReference type="NCBI Taxonomy" id="2708301"/>
    <lineage>
        <taxon>Bacteria</taxon>
        <taxon>Pseudomonadati</taxon>
        <taxon>Pseudomonadota</taxon>
        <taxon>Gammaproteobacteria</taxon>
        <taxon>Cellvibrionales</taxon>
        <taxon>Halieaceae</taxon>
        <taxon>Kineobactrum</taxon>
    </lineage>
</organism>
<accession>A0A6C0U6E6</accession>
<sequence length="34" mass="3764">MGDQDGAREILEEVAAEGSDEQQTEARTLMDRLV</sequence>
<evidence type="ECO:0000256" key="1">
    <source>
        <dbReference type="SAM" id="MobiDB-lite"/>
    </source>
</evidence>
<gene>
    <name evidence="2" type="ORF">G3T16_19600</name>
</gene>
<keyword evidence="3" id="KW-1185">Reference proteome</keyword>
<dbReference type="InterPro" id="IPR020011">
    <property type="entry name" value="FimV_C"/>
</dbReference>
<dbReference type="AlphaFoldDB" id="A0A6C0U6E6"/>
<dbReference type="Proteomes" id="UP000477680">
    <property type="component" value="Chromosome"/>
</dbReference>
<dbReference type="Gene3D" id="1.20.58.2200">
    <property type="match status" value="1"/>
</dbReference>
<name>A0A6C0U6E6_9GAMM</name>
<evidence type="ECO:0000313" key="3">
    <source>
        <dbReference type="Proteomes" id="UP000477680"/>
    </source>
</evidence>
<evidence type="ECO:0000313" key="2">
    <source>
        <dbReference type="EMBL" id="QIB67770.1"/>
    </source>
</evidence>
<dbReference type="EMBL" id="CP048711">
    <property type="protein sequence ID" value="QIB67770.1"/>
    <property type="molecule type" value="Genomic_DNA"/>
</dbReference>
<feature type="region of interest" description="Disordered" evidence="1">
    <location>
        <begin position="13"/>
        <end position="34"/>
    </location>
</feature>
<proteinExistence type="predicted"/>
<protein>
    <submittedName>
        <fullName evidence="2">Uncharacterized protein</fullName>
    </submittedName>
</protein>
<reference evidence="2 3" key="1">
    <citation type="submission" date="2020-02" db="EMBL/GenBank/DDBJ databases">
        <title>Genome sequencing for Kineobactrum sp. M2.</title>
        <authorList>
            <person name="Park S.-J."/>
        </authorList>
    </citation>
    <scope>NUCLEOTIDE SEQUENCE [LARGE SCALE GENOMIC DNA]</scope>
    <source>
        <strain evidence="2 3">M2</strain>
    </source>
</reference>